<dbReference type="PROSITE" id="PS51257">
    <property type="entry name" value="PROKAR_LIPOPROTEIN"/>
    <property type="match status" value="1"/>
</dbReference>
<dbReference type="Proteomes" id="UP000092713">
    <property type="component" value="Unassembled WGS sequence"/>
</dbReference>
<dbReference type="STRING" id="1747903.ASR47_102541"/>
<feature type="compositionally biased region" description="Basic and acidic residues" evidence="1">
    <location>
        <begin position="60"/>
        <end position="69"/>
    </location>
</feature>
<evidence type="ECO:0000313" key="3">
    <source>
        <dbReference type="Proteomes" id="UP000092713"/>
    </source>
</evidence>
<name>A0A1A7C833_9BURK</name>
<dbReference type="AlphaFoldDB" id="A0A1A7C833"/>
<gene>
    <name evidence="2" type="ORF">ASR47_102541</name>
</gene>
<dbReference type="InterPro" id="IPR022262">
    <property type="entry name" value="Lipoprot_put"/>
</dbReference>
<feature type="region of interest" description="Disordered" evidence="1">
    <location>
        <begin position="43"/>
        <end position="80"/>
    </location>
</feature>
<sequence length="154" mass="16384">MKLTSILALPAIAGLVSLQGCSVSGPRESPLQKNGPRMIDIYERHIEENGGNAPSGQSELPRRPYDEPARSTGSSDVLGSAMNSRFARLPNPDLEMYVYPHLAKGKYPIPGYVTVFPMFESVQYALPGEVAPIAPAASRPLGGTAPEGQIPGSH</sequence>
<dbReference type="OrthoDB" id="8863314at2"/>
<keyword evidence="2" id="KW-0449">Lipoprotein</keyword>
<dbReference type="RefSeq" id="WP_082988698.1">
    <property type="nucleotide sequence ID" value="NZ_LOCQ01000038.1"/>
</dbReference>
<reference evidence="2 3" key="1">
    <citation type="submission" date="2016-04" db="EMBL/GenBank/DDBJ databases">
        <title>Draft genome sequence of Janthinobacterium psychrotolerans sp. nov., isolated from freshwater sediments in Denmark.</title>
        <authorList>
            <person name="Gong X."/>
            <person name="Skrivergaard S."/>
            <person name="Korsgaard B.S."/>
            <person name="Schreiber L."/>
            <person name="Marshall I.P."/>
            <person name="Finster K."/>
            <person name="Schramm A."/>
        </authorList>
    </citation>
    <scope>NUCLEOTIDE SEQUENCE [LARGE SCALE GENOMIC DNA]</scope>
    <source>
        <strain evidence="2 3">S3-2</strain>
    </source>
</reference>
<organism evidence="2 3">
    <name type="scientific">Janthinobacterium psychrotolerans</name>
    <dbReference type="NCBI Taxonomy" id="1747903"/>
    <lineage>
        <taxon>Bacteria</taxon>
        <taxon>Pseudomonadati</taxon>
        <taxon>Pseudomonadota</taxon>
        <taxon>Betaproteobacteria</taxon>
        <taxon>Burkholderiales</taxon>
        <taxon>Oxalobacteraceae</taxon>
        <taxon>Janthinobacterium</taxon>
    </lineage>
</organism>
<proteinExistence type="predicted"/>
<comment type="caution">
    <text evidence="2">The sequence shown here is derived from an EMBL/GenBank/DDBJ whole genome shotgun (WGS) entry which is preliminary data.</text>
</comment>
<evidence type="ECO:0000313" key="2">
    <source>
        <dbReference type="EMBL" id="OBV41184.1"/>
    </source>
</evidence>
<accession>A0A1A7C833</accession>
<keyword evidence="3" id="KW-1185">Reference proteome</keyword>
<protein>
    <submittedName>
        <fullName evidence="2">Conjugative transfer region lipoprotein, TIGR03751 family</fullName>
    </submittedName>
</protein>
<dbReference type="EMBL" id="LOCQ01000038">
    <property type="protein sequence ID" value="OBV41184.1"/>
    <property type="molecule type" value="Genomic_DNA"/>
</dbReference>
<feature type="compositionally biased region" description="Polar residues" evidence="1">
    <location>
        <begin position="71"/>
        <end position="80"/>
    </location>
</feature>
<dbReference type="NCBIfam" id="TIGR03751">
    <property type="entry name" value="conj_TIGR03751"/>
    <property type="match status" value="1"/>
</dbReference>
<evidence type="ECO:0000256" key="1">
    <source>
        <dbReference type="SAM" id="MobiDB-lite"/>
    </source>
</evidence>
<dbReference type="PATRIC" id="fig|1747903.4.peg.4861"/>